<keyword evidence="1" id="KW-0472">Membrane</keyword>
<accession>A0A3B0M9D1</accession>
<feature type="transmembrane region" description="Helical" evidence="1">
    <location>
        <begin position="105"/>
        <end position="124"/>
    </location>
</feature>
<gene>
    <name evidence="2" type="ORF">ROE7235_02252</name>
</gene>
<organism evidence="2 3">
    <name type="scientific">Roseinatronobacter ekhonensis</name>
    <dbReference type="NCBI Taxonomy" id="254356"/>
    <lineage>
        <taxon>Bacteria</taxon>
        <taxon>Pseudomonadati</taxon>
        <taxon>Pseudomonadota</taxon>
        <taxon>Alphaproteobacteria</taxon>
        <taxon>Rhodobacterales</taxon>
        <taxon>Paracoccaceae</taxon>
        <taxon>Roseinatronobacter</taxon>
    </lineage>
</organism>
<keyword evidence="1" id="KW-1133">Transmembrane helix</keyword>
<sequence>MTTLDRFLPKVLLAFSVFLLCWGAPGLLEYAIPSLNIGLQNSQFPGGLQFAHFFAIMLTGAVFLFGYLRRWPHTRHATITMYAVLATLCFVEVTDFGAFGGGTTGVIIMLVEFSTYIALSAYMLRSDAMQCRFGAPS</sequence>
<evidence type="ECO:0000313" key="2">
    <source>
        <dbReference type="EMBL" id="SUZ32492.1"/>
    </source>
</evidence>
<dbReference type="RefSeq" id="WP_121095639.1">
    <property type="nucleotide sequence ID" value="NZ_UIHC01000022.1"/>
</dbReference>
<feature type="transmembrane region" description="Helical" evidence="1">
    <location>
        <begin position="47"/>
        <end position="67"/>
    </location>
</feature>
<dbReference type="AlphaFoldDB" id="A0A3B0M9D1"/>
<dbReference type="EMBL" id="UIHC01000022">
    <property type="protein sequence ID" value="SUZ32492.1"/>
    <property type="molecule type" value="Genomic_DNA"/>
</dbReference>
<proteinExistence type="predicted"/>
<name>A0A3B0M9D1_9RHOB</name>
<dbReference type="Proteomes" id="UP000272908">
    <property type="component" value="Unassembled WGS sequence"/>
</dbReference>
<reference evidence="3" key="1">
    <citation type="submission" date="2018-08" db="EMBL/GenBank/DDBJ databases">
        <authorList>
            <person name="Rodrigo-Torres L."/>
            <person name="Arahal R. D."/>
            <person name="Lucena T."/>
        </authorList>
    </citation>
    <scope>NUCLEOTIDE SEQUENCE [LARGE SCALE GENOMIC DNA]</scope>
    <source>
        <strain evidence="3">CECT 7235</strain>
    </source>
</reference>
<dbReference type="OrthoDB" id="1494505at2"/>
<evidence type="ECO:0000256" key="1">
    <source>
        <dbReference type="SAM" id="Phobius"/>
    </source>
</evidence>
<keyword evidence="1" id="KW-0812">Transmembrane</keyword>
<evidence type="ECO:0000313" key="3">
    <source>
        <dbReference type="Proteomes" id="UP000272908"/>
    </source>
</evidence>
<protein>
    <submittedName>
        <fullName evidence="2">Uncharacterized protein</fullName>
    </submittedName>
</protein>
<feature type="transmembrane region" description="Helical" evidence="1">
    <location>
        <begin position="79"/>
        <end position="99"/>
    </location>
</feature>
<keyword evidence="3" id="KW-1185">Reference proteome</keyword>